<feature type="compositionally biased region" description="Low complexity" evidence="1">
    <location>
        <begin position="26"/>
        <end position="36"/>
    </location>
</feature>
<keyword evidence="5" id="KW-1185">Reference proteome</keyword>
<dbReference type="AlphaFoldDB" id="A0A2A2GBP3"/>
<dbReference type="Pfam" id="PF00578">
    <property type="entry name" value="AhpC-TSA"/>
    <property type="match status" value="1"/>
</dbReference>
<dbReference type="InterPro" id="IPR013766">
    <property type="entry name" value="Thioredoxin_domain"/>
</dbReference>
<dbReference type="InterPro" id="IPR050553">
    <property type="entry name" value="Thioredoxin_ResA/DsbE_sf"/>
</dbReference>
<comment type="caution">
    <text evidence="4">The sequence shown here is derived from an EMBL/GenBank/DDBJ whole genome shotgun (WGS) entry which is preliminary data.</text>
</comment>
<dbReference type="GO" id="GO:0016209">
    <property type="term" value="F:antioxidant activity"/>
    <property type="evidence" value="ECO:0007669"/>
    <property type="project" value="InterPro"/>
</dbReference>
<feature type="chain" id="PRO_5013194878" description="Thioredoxin domain-containing protein" evidence="2">
    <location>
        <begin position="26"/>
        <end position="180"/>
    </location>
</feature>
<dbReference type="EMBL" id="NSKE01000003">
    <property type="protein sequence ID" value="PAU94768.1"/>
    <property type="molecule type" value="Genomic_DNA"/>
</dbReference>
<dbReference type="CDD" id="cd02966">
    <property type="entry name" value="TlpA_like_family"/>
    <property type="match status" value="1"/>
</dbReference>
<evidence type="ECO:0000259" key="3">
    <source>
        <dbReference type="PROSITE" id="PS51352"/>
    </source>
</evidence>
<evidence type="ECO:0000256" key="1">
    <source>
        <dbReference type="SAM" id="MobiDB-lite"/>
    </source>
</evidence>
<evidence type="ECO:0000313" key="5">
    <source>
        <dbReference type="Proteomes" id="UP000218831"/>
    </source>
</evidence>
<dbReference type="InterPro" id="IPR000866">
    <property type="entry name" value="AhpC/TSA"/>
</dbReference>
<evidence type="ECO:0000256" key="2">
    <source>
        <dbReference type="SAM" id="SignalP"/>
    </source>
</evidence>
<evidence type="ECO:0000313" key="4">
    <source>
        <dbReference type="EMBL" id="PAU94768.1"/>
    </source>
</evidence>
<dbReference type="PROSITE" id="PS51257">
    <property type="entry name" value="PROKAR_LIPOPROTEIN"/>
    <property type="match status" value="1"/>
</dbReference>
<accession>A0A2A2GBP3</accession>
<proteinExistence type="predicted"/>
<protein>
    <recommendedName>
        <fullName evidence="3">Thioredoxin domain-containing protein</fullName>
    </recommendedName>
</protein>
<dbReference type="GO" id="GO:0016491">
    <property type="term" value="F:oxidoreductase activity"/>
    <property type="evidence" value="ECO:0007669"/>
    <property type="project" value="InterPro"/>
</dbReference>
<keyword evidence="2" id="KW-0732">Signal</keyword>
<feature type="domain" description="Thioredoxin" evidence="3">
    <location>
        <begin position="38"/>
        <end position="179"/>
    </location>
</feature>
<dbReference type="InterPro" id="IPR036249">
    <property type="entry name" value="Thioredoxin-like_sf"/>
</dbReference>
<feature type="region of interest" description="Disordered" evidence="1">
    <location>
        <begin position="26"/>
        <end position="47"/>
    </location>
</feature>
<organism evidence="4 5">
    <name type="scientific">Fodinibius salipaludis</name>
    <dbReference type="NCBI Taxonomy" id="2032627"/>
    <lineage>
        <taxon>Bacteria</taxon>
        <taxon>Pseudomonadati</taxon>
        <taxon>Balneolota</taxon>
        <taxon>Balneolia</taxon>
        <taxon>Balneolales</taxon>
        <taxon>Balneolaceae</taxon>
        <taxon>Fodinibius</taxon>
    </lineage>
</organism>
<gene>
    <name evidence="4" type="ORF">CK503_04650</name>
</gene>
<dbReference type="RefSeq" id="WP_095605634.1">
    <property type="nucleotide sequence ID" value="NZ_NSKE01000003.1"/>
</dbReference>
<name>A0A2A2GBP3_9BACT</name>
<feature type="compositionally biased region" description="Basic and acidic residues" evidence="1">
    <location>
        <begin position="37"/>
        <end position="46"/>
    </location>
</feature>
<reference evidence="4 5" key="1">
    <citation type="submission" date="2017-08" db="EMBL/GenBank/DDBJ databases">
        <title>Aliifodinibius alkalisoli sp. nov., isolated from saline alkaline soil.</title>
        <authorList>
            <person name="Liu D."/>
            <person name="Zhang G."/>
        </authorList>
    </citation>
    <scope>NUCLEOTIDE SEQUENCE [LARGE SCALE GENOMIC DNA]</scope>
    <source>
        <strain evidence="4 5">WN023</strain>
    </source>
</reference>
<dbReference type="SUPFAM" id="SSF52833">
    <property type="entry name" value="Thioredoxin-like"/>
    <property type="match status" value="1"/>
</dbReference>
<dbReference type="Proteomes" id="UP000218831">
    <property type="component" value="Unassembled WGS sequence"/>
</dbReference>
<feature type="signal peptide" evidence="2">
    <location>
        <begin position="1"/>
        <end position="25"/>
    </location>
</feature>
<dbReference type="PROSITE" id="PS51352">
    <property type="entry name" value="THIOREDOXIN_2"/>
    <property type="match status" value="1"/>
</dbReference>
<dbReference type="Gene3D" id="3.40.30.10">
    <property type="entry name" value="Glutaredoxin"/>
    <property type="match status" value="1"/>
</dbReference>
<dbReference type="OrthoDB" id="9815205at2"/>
<sequence length="180" mass="20219">MKGLNFGIAALFSALLLLGACSSENSESTENNNAKNEQSELKKAPDFEVETLEGDTVSLQKTMEEDKPLMVYFTASWCPICAKNWPVLSEVYPDYKDRVNFVAIGIDPTDTREVMVDLAEEKGFEFPTTWGHPQIMVDFGVESQATTVGVNRDGYIVFQKNKTALNEVEYRELFNQLVNN</sequence>
<dbReference type="PANTHER" id="PTHR42852:SF13">
    <property type="entry name" value="PROTEIN DIPZ"/>
    <property type="match status" value="1"/>
</dbReference>
<dbReference type="PANTHER" id="PTHR42852">
    <property type="entry name" value="THIOL:DISULFIDE INTERCHANGE PROTEIN DSBE"/>
    <property type="match status" value="1"/>
</dbReference>